<feature type="transmembrane region" description="Helical" evidence="2">
    <location>
        <begin position="134"/>
        <end position="153"/>
    </location>
</feature>
<accession>A0A8J3YG83</accession>
<protein>
    <submittedName>
        <fullName evidence="4">Glycosyl transferase</fullName>
    </submittedName>
</protein>
<keyword evidence="2" id="KW-0812">Transmembrane</keyword>
<proteinExistence type="predicted"/>
<feature type="transmembrane region" description="Helical" evidence="2">
    <location>
        <begin position="328"/>
        <end position="345"/>
    </location>
</feature>
<feature type="transmembrane region" description="Helical" evidence="2">
    <location>
        <begin position="256"/>
        <end position="276"/>
    </location>
</feature>
<feature type="transmembrane region" description="Helical" evidence="2">
    <location>
        <begin position="108"/>
        <end position="128"/>
    </location>
</feature>
<keyword evidence="2" id="KW-0472">Membrane</keyword>
<keyword evidence="4" id="KW-0808">Transferase</keyword>
<feature type="transmembrane region" description="Helical" evidence="2">
    <location>
        <begin position="42"/>
        <end position="60"/>
    </location>
</feature>
<feature type="compositionally biased region" description="Low complexity" evidence="1">
    <location>
        <begin position="11"/>
        <end position="24"/>
    </location>
</feature>
<name>A0A8J3YG83_9ACTN</name>
<gene>
    <name evidence="4" type="ORF">Val02_15550</name>
</gene>
<evidence type="ECO:0000259" key="3">
    <source>
        <dbReference type="Pfam" id="PF19830"/>
    </source>
</evidence>
<comment type="caution">
    <text evidence="4">The sequence shown here is derived from an EMBL/GenBank/DDBJ whole genome shotgun (WGS) entry which is preliminary data.</text>
</comment>
<evidence type="ECO:0000256" key="1">
    <source>
        <dbReference type="SAM" id="MobiDB-lite"/>
    </source>
</evidence>
<keyword evidence="2" id="KW-1133">Transmembrane helix</keyword>
<dbReference type="RefSeq" id="WP_203898222.1">
    <property type="nucleotide sequence ID" value="NZ_BOPF01000004.1"/>
</dbReference>
<dbReference type="Proteomes" id="UP000619260">
    <property type="component" value="Unassembled WGS sequence"/>
</dbReference>
<reference evidence="4" key="1">
    <citation type="submission" date="2021-01" db="EMBL/GenBank/DDBJ databases">
        <title>Whole genome shotgun sequence of Virgisporangium aliadipatigenens NBRC 105644.</title>
        <authorList>
            <person name="Komaki H."/>
            <person name="Tamura T."/>
        </authorList>
    </citation>
    <scope>NUCLEOTIDE SEQUENCE</scope>
    <source>
        <strain evidence="4">NBRC 105644</strain>
    </source>
</reference>
<feature type="domain" description="DUF6311" evidence="3">
    <location>
        <begin position="46"/>
        <end position="375"/>
    </location>
</feature>
<evidence type="ECO:0000256" key="2">
    <source>
        <dbReference type="SAM" id="Phobius"/>
    </source>
</evidence>
<keyword evidence="5" id="KW-1185">Reference proteome</keyword>
<feature type="region of interest" description="Disordered" evidence="1">
    <location>
        <begin position="1"/>
        <end position="24"/>
    </location>
</feature>
<dbReference type="AlphaFoldDB" id="A0A8J3YG83"/>
<feature type="transmembrane region" description="Helical" evidence="2">
    <location>
        <begin position="431"/>
        <end position="448"/>
    </location>
</feature>
<feature type="transmembrane region" description="Helical" evidence="2">
    <location>
        <begin position="162"/>
        <end position="181"/>
    </location>
</feature>
<dbReference type="EMBL" id="BOPF01000004">
    <property type="protein sequence ID" value="GIJ44669.1"/>
    <property type="molecule type" value="Genomic_DNA"/>
</dbReference>
<dbReference type="InterPro" id="IPR046278">
    <property type="entry name" value="DUF6311"/>
</dbReference>
<feature type="transmembrane region" description="Helical" evidence="2">
    <location>
        <begin position="350"/>
        <end position="367"/>
    </location>
</feature>
<sequence length="613" mass="68076">MSTTPTDTVSPAAEPVEPAEATPAPAKTRLALSWRPSRPDTISAAVYLLIALWTCGGLFLDPYDRVSAHNPNDQIWFQWLLEHGAWTVRHLSDPLFSMRQNYPLGVNLMANTSVLGISIPLAPLTMLFGSEITYWIFLVGGLAGTAFASYWVFSRHVVDSKVAAWLGGAVIGFAPGIIHHANGQPNFSTHFVVPFIVLVSLRLGREGRTVRDGVILALLIFYQFFINQEVLLIATCGIAVVTLLRLKEIAPDWKRILGSLGITGLIAGVLLAYPMWFQFNGRQSYSGLPFDFHAWGEDLTAYVTFARDTLAGDEYVEKTIGGTEQNTWFGWPLVIVLIVAAVLLWKRSRLARLATITGVVFVLAAIGPEVRVKGEFRGIPGPWALVSSGHVPVLNLLQPTRLTLVVVGIAGLLVALAWERLRDVRVDRRRWGYAAVVVALIPTAPWIMPTMNAPEVPAFITEGTWRRYTPEGYTVLPSPVPNNSDGIYTLRYNVRARQEFPIPHGYFIGPDENGRGWYGPVSRKTTFWVNHVQRHGEIDGHDAAHKLVPSEPMIAEMKRDLVYWKVAVVLIGQTQHREELRILWTQVLGSEPETVDGAYVWDVKWLTAPGATR</sequence>
<dbReference type="Pfam" id="PF19830">
    <property type="entry name" value="DUF6311"/>
    <property type="match status" value="1"/>
</dbReference>
<evidence type="ECO:0000313" key="4">
    <source>
        <dbReference type="EMBL" id="GIJ44669.1"/>
    </source>
</evidence>
<organism evidence="4 5">
    <name type="scientific">Virgisporangium aliadipatigenens</name>
    <dbReference type="NCBI Taxonomy" id="741659"/>
    <lineage>
        <taxon>Bacteria</taxon>
        <taxon>Bacillati</taxon>
        <taxon>Actinomycetota</taxon>
        <taxon>Actinomycetes</taxon>
        <taxon>Micromonosporales</taxon>
        <taxon>Micromonosporaceae</taxon>
        <taxon>Virgisporangium</taxon>
    </lineage>
</organism>
<evidence type="ECO:0000313" key="5">
    <source>
        <dbReference type="Proteomes" id="UP000619260"/>
    </source>
</evidence>
<feature type="transmembrane region" description="Helical" evidence="2">
    <location>
        <begin position="214"/>
        <end position="244"/>
    </location>
</feature>
<feature type="transmembrane region" description="Helical" evidence="2">
    <location>
        <begin position="402"/>
        <end position="419"/>
    </location>
</feature>
<dbReference type="GO" id="GO:0016740">
    <property type="term" value="F:transferase activity"/>
    <property type="evidence" value="ECO:0007669"/>
    <property type="project" value="UniProtKB-KW"/>
</dbReference>